<dbReference type="AlphaFoldDB" id="Q5QMZ7"/>
<evidence type="ECO:0000256" key="1">
    <source>
        <dbReference type="SAM" id="MobiDB-lite"/>
    </source>
</evidence>
<feature type="compositionally biased region" description="Basic and acidic residues" evidence="1">
    <location>
        <begin position="1"/>
        <end position="10"/>
    </location>
</feature>
<name>Q5QMZ7_ORYSJ</name>
<evidence type="ECO:0000313" key="2">
    <source>
        <dbReference type="EMBL" id="BAD73207.1"/>
    </source>
</evidence>
<feature type="region of interest" description="Disordered" evidence="1">
    <location>
        <begin position="1"/>
        <end position="82"/>
    </location>
</feature>
<dbReference type="EMBL" id="AP003197">
    <property type="protein sequence ID" value="BAD73207.1"/>
    <property type="molecule type" value="Genomic_DNA"/>
</dbReference>
<sequence>MAARPGDGRRGATGQRETRHARRRGLTAAGGGVGDDVGDDAETGGRLGRLRGGQQRLVPRSRRRREVGARAGDGAETAAGRGDVAVGGQRWLDPSARRQRLWRRGGHDDDGAAAARTLSRLVPPWLDPAIHDRISPRWAPAGLFAGISLATSLLPSRGLLWPVEVWWLKGGNAWMWSWRDDGLCWREAGMGLDVRGGLPRCWPNASESLAVPLAGSTTTALVVVVSLLGGVVMAFFHIPHKSSGENLVPAFGRAATVLRVVSSLGASLQRSFNALTTVDGLFRFESFHTLCSARLSPSWVYFVSCGECHALWLFLLMKSKLLADGVRRSLATMTCCSLFQGVLVLAV</sequence>
<dbReference type="Proteomes" id="UP000817658">
    <property type="component" value="Chromosome 1"/>
</dbReference>
<reference evidence="2" key="1">
    <citation type="journal article" date="2002" name="Nature">
        <title>The genome sequence and structure of rice chromosome 1.</title>
        <authorList>
            <person name="Sasaki T."/>
            <person name="Matsumoto T."/>
            <person name="Yamamoto K."/>
            <person name="Sakata K."/>
            <person name="Baba T."/>
            <person name="Katayose Y."/>
            <person name="Wu J."/>
            <person name="Niimura Y."/>
            <person name="Cheng Z."/>
            <person name="Nagamura Y."/>
            <person name="Antonio B.A."/>
            <person name="Kanamori H."/>
            <person name="Hosokawa S."/>
            <person name="Masukawa M."/>
            <person name="Arikawa K."/>
            <person name="Chiden Y."/>
            <person name="Hayashi M."/>
            <person name="Okamoto M."/>
            <person name="Ando T."/>
            <person name="Aoki H."/>
            <person name="Arita K."/>
            <person name="Hamada M."/>
            <person name="Harada C."/>
            <person name="Hijishita S."/>
            <person name="Honda M."/>
            <person name="Ichikawa Y."/>
            <person name="Idonuma A."/>
            <person name="Iijima M."/>
            <person name="Ikeda M."/>
            <person name="Ikeno M."/>
            <person name="Itoh S."/>
            <person name="Itoh T."/>
            <person name="Itoh Y."/>
            <person name="Itoh Y."/>
            <person name="Iwabuchi A."/>
            <person name="Kamiya K."/>
            <person name="Karasawa W."/>
            <person name="Katagiri S."/>
            <person name="Kikuta A."/>
            <person name="Kobayashi N."/>
            <person name="Kono I."/>
            <person name="Machita K."/>
            <person name="Maehara T."/>
            <person name="Mizuno H."/>
            <person name="Mizubayashi T."/>
            <person name="Mukai Y."/>
            <person name="Nagasaki H."/>
            <person name="Nakashima M."/>
            <person name="Nakama Y."/>
            <person name="Nakamichi Y."/>
            <person name="Nakamura M."/>
            <person name="Namiki N."/>
            <person name="Negishi M."/>
            <person name="Ohta I."/>
            <person name="Ono N."/>
            <person name="Saji S."/>
            <person name="Sakai K."/>
            <person name="Shibata M."/>
            <person name="Shimokawa T."/>
            <person name="Shomura A."/>
            <person name="Song J."/>
            <person name="Takazaki Y."/>
            <person name="Terasawa K."/>
            <person name="Tsuji K."/>
            <person name="Waki K."/>
            <person name="Yamagata H."/>
            <person name="Yamane H."/>
            <person name="Yoshiki S."/>
            <person name="Yoshihara R."/>
            <person name="Yukawa K."/>
            <person name="Zhong H."/>
            <person name="Iwama H."/>
            <person name="Endo T."/>
            <person name="Ito H."/>
            <person name="Hahn J.H."/>
            <person name="Kim H.I."/>
            <person name="Eun M.Y."/>
            <person name="Yano M."/>
            <person name="Jiang J."/>
            <person name="Gojobori T."/>
        </authorList>
    </citation>
    <scope>NUCLEOTIDE SEQUENCE [LARGE SCALE GENOMIC DNA]</scope>
</reference>
<protein>
    <submittedName>
        <fullName evidence="2">Uncharacterized protein</fullName>
    </submittedName>
</protein>
<proteinExistence type="predicted"/>
<accession>Q5QMZ7</accession>
<gene>
    <name evidence="2" type="primary">B1015E06.21</name>
</gene>
<organism evidence="2">
    <name type="scientific">Oryza sativa subsp. japonica</name>
    <name type="common">Rice</name>
    <dbReference type="NCBI Taxonomy" id="39947"/>
    <lineage>
        <taxon>Eukaryota</taxon>
        <taxon>Viridiplantae</taxon>
        <taxon>Streptophyta</taxon>
        <taxon>Embryophyta</taxon>
        <taxon>Tracheophyta</taxon>
        <taxon>Spermatophyta</taxon>
        <taxon>Magnoliopsida</taxon>
        <taxon>Liliopsida</taxon>
        <taxon>Poales</taxon>
        <taxon>Poaceae</taxon>
        <taxon>BOP clade</taxon>
        <taxon>Oryzoideae</taxon>
        <taxon>Oryzeae</taxon>
        <taxon>Oryzinae</taxon>
        <taxon>Oryza</taxon>
        <taxon>Oryza sativa</taxon>
    </lineage>
</organism>